<reference evidence="1" key="1">
    <citation type="journal article" date="2023" name="Nat. Commun.">
        <title>Diploid and tetraploid genomes of Acorus and the evolution of monocots.</title>
        <authorList>
            <person name="Ma L."/>
            <person name="Liu K.W."/>
            <person name="Li Z."/>
            <person name="Hsiao Y.Y."/>
            <person name="Qi Y."/>
            <person name="Fu T."/>
            <person name="Tang G.D."/>
            <person name="Zhang D."/>
            <person name="Sun W.H."/>
            <person name="Liu D.K."/>
            <person name="Li Y."/>
            <person name="Chen G.Z."/>
            <person name="Liu X.D."/>
            <person name="Liao X.Y."/>
            <person name="Jiang Y.T."/>
            <person name="Yu X."/>
            <person name="Hao Y."/>
            <person name="Huang J."/>
            <person name="Zhao X.W."/>
            <person name="Ke S."/>
            <person name="Chen Y.Y."/>
            <person name="Wu W.L."/>
            <person name="Hsu J.L."/>
            <person name="Lin Y.F."/>
            <person name="Huang M.D."/>
            <person name="Li C.Y."/>
            <person name="Huang L."/>
            <person name="Wang Z.W."/>
            <person name="Zhao X."/>
            <person name="Zhong W.Y."/>
            <person name="Peng D.H."/>
            <person name="Ahmad S."/>
            <person name="Lan S."/>
            <person name="Zhang J.S."/>
            <person name="Tsai W.C."/>
            <person name="Van de Peer Y."/>
            <person name="Liu Z.J."/>
        </authorList>
    </citation>
    <scope>NUCLEOTIDE SEQUENCE</scope>
    <source>
        <strain evidence="1">CP</strain>
    </source>
</reference>
<sequence>MRFILSAKNGRAGTGCRAVSGWGFSRGSLMFRSSLSVLGSLRFILPSFINLIDMQFFEKTRENKLEYLGFDDNSDGDYYDGDGVDELPEYSMSYLKRVTVAYLCEDGLLLGLLRYLLRNSVVLESLVLLTFPHPDIHMKNLVAQVKRYPKISPFAQARVRSPTVWHSGGTGRTPPV</sequence>
<dbReference type="Proteomes" id="UP001180020">
    <property type="component" value="Unassembled WGS sequence"/>
</dbReference>
<keyword evidence="2" id="KW-1185">Reference proteome</keyword>
<protein>
    <recommendedName>
        <fullName evidence="3">FBD domain-containing protein</fullName>
    </recommendedName>
</protein>
<evidence type="ECO:0000313" key="1">
    <source>
        <dbReference type="EMBL" id="KAK1299634.1"/>
    </source>
</evidence>
<organism evidence="1 2">
    <name type="scientific">Acorus calamus</name>
    <name type="common">Sweet flag</name>
    <dbReference type="NCBI Taxonomy" id="4465"/>
    <lineage>
        <taxon>Eukaryota</taxon>
        <taxon>Viridiplantae</taxon>
        <taxon>Streptophyta</taxon>
        <taxon>Embryophyta</taxon>
        <taxon>Tracheophyta</taxon>
        <taxon>Spermatophyta</taxon>
        <taxon>Magnoliopsida</taxon>
        <taxon>Liliopsida</taxon>
        <taxon>Acoraceae</taxon>
        <taxon>Acorus</taxon>
    </lineage>
</organism>
<evidence type="ECO:0008006" key="3">
    <source>
        <dbReference type="Google" id="ProtNLM"/>
    </source>
</evidence>
<dbReference type="AlphaFoldDB" id="A0AAV9DFD4"/>
<dbReference type="EMBL" id="JAUJYO010000013">
    <property type="protein sequence ID" value="KAK1299634.1"/>
    <property type="molecule type" value="Genomic_DNA"/>
</dbReference>
<proteinExistence type="predicted"/>
<evidence type="ECO:0000313" key="2">
    <source>
        <dbReference type="Proteomes" id="UP001180020"/>
    </source>
</evidence>
<comment type="caution">
    <text evidence="1">The sequence shown here is derived from an EMBL/GenBank/DDBJ whole genome shotgun (WGS) entry which is preliminary data.</text>
</comment>
<name>A0AAV9DFD4_ACOCL</name>
<gene>
    <name evidence="1" type="ORF">QJS10_CPB13g00541</name>
</gene>
<reference evidence="1" key="2">
    <citation type="submission" date="2023-06" db="EMBL/GenBank/DDBJ databases">
        <authorList>
            <person name="Ma L."/>
            <person name="Liu K.-W."/>
            <person name="Li Z."/>
            <person name="Hsiao Y.-Y."/>
            <person name="Qi Y."/>
            <person name="Fu T."/>
            <person name="Tang G."/>
            <person name="Zhang D."/>
            <person name="Sun W.-H."/>
            <person name="Liu D.-K."/>
            <person name="Li Y."/>
            <person name="Chen G.-Z."/>
            <person name="Liu X.-D."/>
            <person name="Liao X.-Y."/>
            <person name="Jiang Y.-T."/>
            <person name="Yu X."/>
            <person name="Hao Y."/>
            <person name="Huang J."/>
            <person name="Zhao X.-W."/>
            <person name="Ke S."/>
            <person name="Chen Y.-Y."/>
            <person name="Wu W.-L."/>
            <person name="Hsu J.-L."/>
            <person name="Lin Y.-F."/>
            <person name="Huang M.-D."/>
            <person name="Li C.-Y."/>
            <person name="Huang L."/>
            <person name="Wang Z.-W."/>
            <person name="Zhao X."/>
            <person name="Zhong W.-Y."/>
            <person name="Peng D.-H."/>
            <person name="Ahmad S."/>
            <person name="Lan S."/>
            <person name="Zhang J.-S."/>
            <person name="Tsai W.-C."/>
            <person name="Van De Peer Y."/>
            <person name="Liu Z.-J."/>
        </authorList>
    </citation>
    <scope>NUCLEOTIDE SEQUENCE</scope>
    <source>
        <strain evidence="1">CP</strain>
        <tissue evidence="1">Leaves</tissue>
    </source>
</reference>
<accession>A0AAV9DFD4</accession>